<dbReference type="InterPro" id="IPR012337">
    <property type="entry name" value="RNaseH-like_sf"/>
</dbReference>
<dbReference type="SUPFAM" id="SSF101690">
    <property type="entry name" value="PAZ domain"/>
    <property type="match status" value="1"/>
</dbReference>
<protein>
    <submittedName>
        <fullName evidence="4">Uncharacterized protein</fullName>
    </submittedName>
</protein>
<dbReference type="Pfam" id="PF02170">
    <property type="entry name" value="PAZ"/>
    <property type="match status" value="1"/>
</dbReference>
<dbReference type="InterPro" id="IPR032473">
    <property type="entry name" value="Argonaute_Mid_dom"/>
</dbReference>
<dbReference type="InterPro" id="IPR036085">
    <property type="entry name" value="PAZ_dom_sf"/>
</dbReference>
<dbReference type="Pfam" id="PF16486">
    <property type="entry name" value="ArgoN"/>
    <property type="match status" value="1"/>
</dbReference>
<dbReference type="GO" id="GO:0034587">
    <property type="term" value="P:piRNA processing"/>
    <property type="evidence" value="ECO:0007669"/>
    <property type="project" value="UniProtKB-ARBA"/>
</dbReference>
<dbReference type="Pfam" id="PF16487">
    <property type="entry name" value="ArgoMid"/>
    <property type="match status" value="1"/>
</dbReference>
<gene>
    <name evidence="4" type="ORF">OSB1V03_LOCUS1889</name>
</gene>
<feature type="domain" description="PAZ" evidence="2">
    <location>
        <begin position="270"/>
        <end position="393"/>
    </location>
</feature>
<organism evidence="4">
    <name type="scientific">Medioppia subpectinata</name>
    <dbReference type="NCBI Taxonomy" id="1979941"/>
    <lineage>
        <taxon>Eukaryota</taxon>
        <taxon>Metazoa</taxon>
        <taxon>Ecdysozoa</taxon>
        <taxon>Arthropoda</taxon>
        <taxon>Chelicerata</taxon>
        <taxon>Arachnida</taxon>
        <taxon>Acari</taxon>
        <taxon>Acariformes</taxon>
        <taxon>Sarcoptiformes</taxon>
        <taxon>Oribatida</taxon>
        <taxon>Brachypylina</taxon>
        <taxon>Oppioidea</taxon>
        <taxon>Oppiidae</taxon>
        <taxon>Medioppia</taxon>
    </lineage>
</organism>
<proteinExistence type="inferred from homology"/>
<dbReference type="InterPro" id="IPR036397">
    <property type="entry name" value="RNaseH_sf"/>
</dbReference>
<dbReference type="Pfam" id="PF02171">
    <property type="entry name" value="Piwi"/>
    <property type="match status" value="1"/>
</dbReference>
<dbReference type="OrthoDB" id="6496092at2759"/>
<dbReference type="SMART" id="SM00950">
    <property type="entry name" value="Piwi"/>
    <property type="match status" value="1"/>
</dbReference>
<dbReference type="CDD" id="cd02846">
    <property type="entry name" value="PAZ_argonaute_like"/>
    <property type="match status" value="1"/>
</dbReference>
<dbReference type="PROSITE" id="PS50822">
    <property type="entry name" value="PIWI"/>
    <property type="match status" value="1"/>
</dbReference>
<accession>A0A7R9KFX5</accession>
<dbReference type="EMBL" id="OC855178">
    <property type="protein sequence ID" value="CAD7621418.1"/>
    <property type="molecule type" value="Genomic_DNA"/>
</dbReference>
<dbReference type="InterPro" id="IPR014811">
    <property type="entry name" value="ArgoL1"/>
</dbReference>
<dbReference type="InterPro" id="IPR032474">
    <property type="entry name" value="Argonaute_N"/>
</dbReference>
<evidence type="ECO:0000313" key="5">
    <source>
        <dbReference type="Proteomes" id="UP000759131"/>
    </source>
</evidence>
<dbReference type="InterPro" id="IPR003100">
    <property type="entry name" value="PAZ_dom"/>
</dbReference>
<evidence type="ECO:0000259" key="2">
    <source>
        <dbReference type="PROSITE" id="PS50821"/>
    </source>
</evidence>
<feature type="domain" description="Piwi" evidence="3">
    <location>
        <begin position="558"/>
        <end position="860"/>
    </location>
</feature>
<dbReference type="PANTHER" id="PTHR22891">
    <property type="entry name" value="EUKARYOTIC TRANSLATION INITIATION FACTOR 2C"/>
    <property type="match status" value="1"/>
</dbReference>
<dbReference type="Proteomes" id="UP000759131">
    <property type="component" value="Unassembled WGS sequence"/>
</dbReference>
<dbReference type="Gene3D" id="3.30.420.10">
    <property type="entry name" value="Ribonuclease H-like superfamily/Ribonuclease H"/>
    <property type="match status" value="1"/>
</dbReference>
<evidence type="ECO:0000259" key="3">
    <source>
        <dbReference type="PROSITE" id="PS50822"/>
    </source>
</evidence>
<reference evidence="4" key="1">
    <citation type="submission" date="2020-11" db="EMBL/GenBank/DDBJ databases">
        <authorList>
            <person name="Tran Van P."/>
        </authorList>
    </citation>
    <scope>NUCLEOTIDE SEQUENCE</scope>
</reference>
<dbReference type="CDD" id="cd04657">
    <property type="entry name" value="Piwi_ago-like"/>
    <property type="match status" value="1"/>
</dbReference>
<evidence type="ECO:0000313" key="4">
    <source>
        <dbReference type="EMBL" id="CAD7621418.1"/>
    </source>
</evidence>
<dbReference type="Gene3D" id="2.170.260.10">
    <property type="entry name" value="paz domain"/>
    <property type="match status" value="1"/>
</dbReference>
<dbReference type="InterPro" id="IPR045246">
    <property type="entry name" value="Piwi_ago-like"/>
</dbReference>
<dbReference type="EMBL" id="CAJPIZ010000603">
    <property type="protein sequence ID" value="CAG2101848.1"/>
    <property type="molecule type" value="Genomic_DNA"/>
</dbReference>
<dbReference type="Pfam" id="PF08699">
    <property type="entry name" value="ArgoL1"/>
    <property type="match status" value="1"/>
</dbReference>
<dbReference type="GO" id="GO:0003723">
    <property type="term" value="F:RNA binding"/>
    <property type="evidence" value="ECO:0007669"/>
    <property type="project" value="InterPro"/>
</dbReference>
<comment type="similarity">
    <text evidence="1">Belongs to the argonaute family.</text>
</comment>
<name>A0A7R9KFX5_9ACAR</name>
<dbReference type="Gene3D" id="3.40.50.2300">
    <property type="match status" value="1"/>
</dbReference>
<dbReference type="SMART" id="SM00949">
    <property type="entry name" value="PAZ"/>
    <property type="match status" value="1"/>
</dbReference>
<dbReference type="AlphaFoldDB" id="A0A7R9KFX5"/>
<dbReference type="PROSITE" id="PS50821">
    <property type="entry name" value="PAZ"/>
    <property type="match status" value="1"/>
</dbReference>
<dbReference type="SMART" id="SM01163">
    <property type="entry name" value="DUF1785"/>
    <property type="match status" value="1"/>
</dbReference>
<sequence length="907" mass="103123">MAPKPQSSDPTALCVPTPKSALVRAGLHLKNERLMSCSQFVPRPGFGQKGRRIVLNTNHFAVDFNAKKVIYRYQVSIECLPQAFRLSAAAGDERRRFRKLSDNLCRKIFAKAVDENKSYGKLFYNSMPVFDGSKAMFSCGPLAGISCDGKPTRIVVEVPDDQSVDSQFAFNIKYTGNTISLNGLRLYFDKKTNAIPFEHIQALNIVLRQGLIGSKISIGQSLFNPSPDNRINIGGGKQLAFGIYQSLRPCVGGAQLVVDRACTAFWANGSIEDFVKSLFPYKECESMMKYKWNDFERKRVERELKGLLIQVSHLRFHKKYKIHGITRESAQDLHFLWTKRGRRGEKISEGSVSVAEYFKQEYHELKAPHWPCVIVRSGQRPTYYPLEVCRLANDQHVNRKLPPQQTAEMIRMCASTLPKERFEIIQKAAKDIALNDNCRKYLNEFSLKLSTQPIGLSARVLEAPVLAERNGKHCIPRDGKWRIGQFFNSVDVKQWIVVNLTNLEDHQITNFIETLKKYGQQIGMNINDPVCRVKMTYQRGFLKEKLFDRAEEKYGFVDLFIFLGIESDECYYEIKKCGDIDIGLTTQCVRKHNVLRMNQSLATNILLKINTKMGGENLCLATLPPILANRRVVVIGADVAHPSPSDKLCASVAAVVGNIDANCIKHYATVKVQHRYREEIINELDVLVNEILREYQRQNGELPQEVVFYRDGVSEGQFMYVMDFEIRKIKLAFQSLAVGYNPKLTFIVVQKRHHTRFIPDDERDGVGRGKNVPPGTIVDNVVVHPTDFDFYLCSHEAIQGTARPSYYYVLYDENRFGADQLHELTYYLCHTYARCTRSVSIPSCVYYAHLAAHRARGHINGSTGDSDSGSSGGSPNLRLSRRVVPNFDNLSQKINVRNDRKSSMYFC</sequence>
<evidence type="ECO:0000256" key="1">
    <source>
        <dbReference type="RuleBase" id="RU361178"/>
    </source>
</evidence>
<dbReference type="InterPro" id="IPR003165">
    <property type="entry name" value="Piwi"/>
</dbReference>
<keyword evidence="5" id="KW-1185">Reference proteome</keyword>
<dbReference type="SUPFAM" id="SSF53098">
    <property type="entry name" value="Ribonuclease H-like"/>
    <property type="match status" value="1"/>
</dbReference>